<reference evidence="2" key="4">
    <citation type="submission" date="2025-08" db="UniProtKB">
        <authorList>
            <consortium name="Ensembl"/>
        </authorList>
    </citation>
    <scope>IDENTIFICATION</scope>
</reference>
<reference evidence="2 3" key="3">
    <citation type="journal article" date="2006" name="Nature">
        <title>The DNA sequence and biological annotation of human chromosome 1.</title>
        <authorList>
            <person name="Gregory S.G."/>
            <person name="Barlow K.F."/>
            <person name="McLay K.E."/>
            <person name="Kaul R."/>
            <person name="Swarbreck D."/>
            <person name="Dunham A."/>
            <person name="Scott C.E."/>
            <person name="Howe K.L."/>
            <person name="Woodfine K."/>
            <person name="Spencer C.C."/>
            <person name="Jones M.C."/>
            <person name="Gillson C."/>
            <person name="Searle S."/>
            <person name="Zhou Y."/>
            <person name="Kokocinski F."/>
            <person name="McDonald L."/>
            <person name="Evans R."/>
            <person name="Phillips K."/>
            <person name="Atkinson A."/>
            <person name="Cooper R."/>
            <person name="Jones C."/>
            <person name="Hall R.E."/>
            <person name="Andrews T.D."/>
            <person name="Lloyd C."/>
            <person name="Ainscough R."/>
            <person name="Almeida J.P."/>
            <person name="Ambrose K.D."/>
            <person name="Anderson F."/>
            <person name="Andrew R.W."/>
            <person name="Ashwell R.I."/>
            <person name="Aubin K."/>
            <person name="Babbage A.K."/>
            <person name="Bagguley C.L."/>
            <person name="Bailey J."/>
            <person name="Beasley H."/>
            <person name="Bethel G."/>
            <person name="Bird C.P."/>
            <person name="Bray-Allen S."/>
            <person name="Brown J.Y."/>
            <person name="Brown A.J."/>
            <person name="Buckley D."/>
            <person name="Burton J."/>
            <person name="Bye J."/>
            <person name="Carder C."/>
            <person name="Chapman J.C."/>
            <person name="Clark S.Y."/>
            <person name="Clarke G."/>
            <person name="Clee C."/>
            <person name="Cobley V."/>
            <person name="Collier R.E."/>
            <person name="Corby N."/>
            <person name="Coville G.J."/>
            <person name="Davies J."/>
            <person name="Deadman R."/>
            <person name="Dunn M."/>
            <person name="Earthrowl M."/>
            <person name="Ellington A.G."/>
            <person name="Errington H."/>
            <person name="Frankish A."/>
            <person name="Frankland J."/>
            <person name="French L."/>
            <person name="Garner P."/>
            <person name="Garnett J."/>
            <person name="Gay L."/>
            <person name="Ghori M.R."/>
            <person name="Gibson R."/>
            <person name="Gilby L.M."/>
            <person name="Gillett W."/>
            <person name="Glithero R.J."/>
            <person name="Grafham D.V."/>
            <person name="Griffiths C."/>
            <person name="Griffiths-Jones S."/>
            <person name="Grocock R."/>
            <person name="Hammond S."/>
            <person name="Harrison E.S."/>
            <person name="Hart E."/>
            <person name="Haugen E."/>
            <person name="Heath P.D."/>
            <person name="Holmes S."/>
            <person name="Holt K."/>
            <person name="Howden P.J."/>
            <person name="Hunt A.R."/>
            <person name="Hunt S.E."/>
            <person name="Hunter G."/>
            <person name="Isherwood J."/>
            <person name="James R."/>
            <person name="Johnson C."/>
            <person name="Johnson D."/>
            <person name="Joy A."/>
            <person name="Kay M."/>
            <person name="Kershaw J.K."/>
            <person name="Kibukawa M."/>
            <person name="Kimberley A.M."/>
            <person name="King A."/>
            <person name="Knights A.J."/>
            <person name="Lad H."/>
            <person name="Laird G."/>
            <person name="Lawlor S."/>
            <person name="Leongamornlert D.A."/>
            <person name="Lloyd D.M."/>
            <person name="Loveland J."/>
            <person name="Lovell J."/>
            <person name="Lush M.J."/>
            <person name="Lyne R."/>
            <person name="Martin S."/>
            <person name="Mashreghi-Mohammadi M."/>
            <person name="Matthews L."/>
            <person name="Matthews N.S."/>
            <person name="McLaren S."/>
            <person name="Milne S."/>
            <person name="Mistry S."/>
            <person name="Moore M.J."/>
            <person name="Nickerson T."/>
            <person name="O'Dell C.N."/>
            <person name="Oliver K."/>
            <person name="Palmeiri A."/>
            <person name="Palmer S.A."/>
            <person name="Parker A."/>
            <person name="Patel D."/>
            <person name="Pearce A.V."/>
            <person name="Peck A.I."/>
            <person name="Pelan S."/>
            <person name="Phelps K."/>
            <person name="Phillimore B.J."/>
            <person name="Plumb R."/>
            <person name="Rajan J."/>
            <person name="Raymond C."/>
            <person name="Rouse G."/>
            <person name="Saenphimmachak C."/>
            <person name="Sehra H.K."/>
            <person name="Sheridan E."/>
            <person name="Shownkeen R."/>
            <person name="Sims S."/>
            <person name="Skuce C.D."/>
            <person name="Smith M."/>
            <person name="Steward C."/>
            <person name="Subramanian S."/>
            <person name="Sycamore N."/>
            <person name="Tracey A."/>
            <person name="Tromans A."/>
            <person name="Van Helmond Z."/>
            <person name="Wall M."/>
            <person name="Wallis J.M."/>
            <person name="White S."/>
            <person name="Whitehead S.L."/>
            <person name="Wilkinson J.E."/>
            <person name="Willey D.L."/>
            <person name="Williams H."/>
            <person name="Wilming L."/>
            <person name="Wray P.W."/>
            <person name="Wu Z."/>
            <person name="Coulson A."/>
            <person name="Vaudin M."/>
            <person name="Sulston J.E."/>
            <person name="Durbin R."/>
            <person name="Hubbard T."/>
            <person name="Wooster R."/>
            <person name="Dunham I."/>
            <person name="Carter N.P."/>
            <person name="McVean G."/>
            <person name="Ross M.T."/>
            <person name="Harrow J."/>
            <person name="Olson M.V."/>
            <person name="Beck S."/>
            <person name="Rogers J."/>
            <person name="Bentley D.R."/>
            <person name="Banerjee R."/>
            <person name="Bryant S.P."/>
            <person name="Burford D.C."/>
            <person name="Burrill W.D."/>
            <person name="Clegg S.M."/>
            <person name="Dhami P."/>
            <person name="Dovey O."/>
            <person name="Faulkner L.M."/>
            <person name="Gribble S.M."/>
            <person name="Langford C.F."/>
            <person name="Pandian R.D."/>
            <person name="Porter K.M."/>
            <person name="Prigmore E."/>
        </authorList>
    </citation>
    <scope>NUCLEOTIDE SEQUENCE [LARGE SCALE GENOMIC DNA]</scope>
</reference>
<dbReference type="Antibodypedia" id="1622">
    <property type="antibodies" value="125 antibodies from 26 providers"/>
</dbReference>
<dbReference type="PROSITE" id="PS50010">
    <property type="entry name" value="DH_2"/>
    <property type="match status" value="1"/>
</dbReference>
<dbReference type="GO" id="GO:0005085">
    <property type="term" value="F:guanyl-nucleotide exchange factor activity"/>
    <property type="evidence" value="ECO:0007669"/>
    <property type="project" value="InterPro"/>
</dbReference>
<dbReference type="UCSC" id="uc057bpm.1">
    <property type="organism name" value="human"/>
</dbReference>
<organism evidence="2 3">
    <name type="scientific">Homo sapiens</name>
    <name type="common">Human</name>
    <dbReference type="NCBI Taxonomy" id="9606"/>
    <lineage>
        <taxon>Eukaryota</taxon>
        <taxon>Metazoa</taxon>
        <taxon>Chordata</taxon>
        <taxon>Craniata</taxon>
        <taxon>Vertebrata</taxon>
        <taxon>Euteleostomi</taxon>
        <taxon>Mammalia</taxon>
        <taxon>Eutheria</taxon>
        <taxon>Euarchontoglires</taxon>
        <taxon>Primates</taxon>
        <taxon>Haplorrhini</taxon>
        <taxon>Catarrhini</taxon>
        <taxon>Hominidae</taxon>
        <taxon>Homo</taxon>
    </lineage>
</organism>
<dbReference type="PANTHER" id="PTHR12845">
    <property type="entry name" value="GUANINE NUCLEOTIDE EXCHANGE FACTOR"/>
    <property type="match status" value="1"/>
</dbReference>
<dbReference type="ProteomicsDB" id="2743"/>
<dbReference type="SMR" id="B0QZD4"/>
<feature type="non-terminal residue" evidence="2">
    <location>
        <position position="180"/>
    </location>
</feature>
<dbReference type="Gene3D" id="1.20.900.10">
    <property type="entry name" value="Dbl homology (DH) domain"/>
    <property type="match status" value="1"/>
</dbReference>
<dbReference type="ChiTaRS" id="ARHGEF16">
    <property type="organism name" value="human"/>
</dbReference>
<sequence length="180" mass="20470">MFASDLLRALDCCPGAGSSGLLPQLGPRQLLAFTVNCLGNHRYLGFFEDLEQRHKAQVLVEDISDILEEHAEKHFHPYIAYCSNEVYQQRTLQKLISSNAAFREALREIERRPACGGLPMLSFLILPMQRVTRLPLLMDTLCLKTQGHSERYKAASRALKAISKLVRQCNEGAHRMERME</sequence>
<evidence type="ECO:0000313" key="2">
    <source>
        <dbReference type="Ensembl" id="ENSP00000390853.1"/>
    </source>
</evidence>
<keyword evidence="4 5" id="KW-1267">Proteomics identification</keyword>
<dbReference type="EMBL" id="AL512413">
    <property type="status" value="NOT_ANNOTATED_CDS"/>
    <property type="molecule type" value="Genomic_DNA"/>
</dbReference>
<dbReference type="Ensembl" id="ENST00000418137.1">
    <property type="protein sequence ID" value="ENSP00000390853.1"/>
    <property type="gene ID" value="ENSG00000130762.15"/>
</dbReference>
<dbReference type="AlphaFoldDB" id="B0QZD4"/>
<dbReference type="HGNC" id="HGNC:15515">
    <property type="gene designation" value="ARHGEF16"/>
</dbReference>
<dbReference type="InterPro" id="IPR047271">
    <property type="entry name" value="Ephexin-like"/>
</dbReference>
<dbReference type="OpenTargets" id="ENSG00000130762"/>
<dbReference type="Proteomes" id="UP000005640">
    <property type="component" value="Chromosome 1"/>
</dbReference>
<evidence type="ECO:0007829" key="5">
    <source>
        <dbReference type="ProteomicsDB" id="B0QZD4"/>
    </source>
</evidence>
<feature type="domain" description="DH" evidence="1">
    <location>
        <begin position="41"/>
        <end position="172"/>
    </location>
</feature>
<dbReference type="Bgee" id="ENSG00000130762">
    <property type="expression patterns" value="Expressed in mucosa of transverse colon and 145 other cell types or tissues"/>
</dbReference>
<name>B0QZD4_HUMAN</name>
<reference evidence="2 3" key="2">
    <citation type="journal article" date="2004" name="Nature">
        <title>Finishing the euchromatic sequence of the human genome.</title>
        <authorList>
            <consortium name="International Human Genome Sequencing Consortium"/>
        </authorList>
    </citation>
    <scope>NUCLEOTIDE SEQUENCE [LARGE SCALE GENOMIC DNA]</scope>
</reference>
<protein>
    <submittedName>
        <fullName evidence="2">Rho guanine nucleotide exchange factor 16</fullName>
    </submittedName>
</protein>
<evidence type="ECO:0000313" key="3">
    <source>
        <dbReference type="Proteomes" id="UP000005640"/>
    </source>
</evidence>
<accession>B0QZD4</accession>
<dbReference type="PANTHER" id="PTHR12845:SF3">
    <property type="entry name" value="RHO GUANINE NUCLEOTIDE EXCHANGE FACTOR 16"/>
    <property type="match status" value="1"/>
</dbReference>
<gene>
    <name evidence="2" type="primary">ARHGEF16</name>
</gene>
<dbReference type="Ensembl" id="ENST00000418137.1">
    <property type="protein sequence ID" value="ENSP00000390853.1"/>
    <property type="gene ID" value="ENSG00000130762.16"/>
</dbReference>
<dbReference type="Pfam" id="PF00621">
    <property type="entry name" value="RhoGEF"/>
    <property type="match status" value="1"/>
</dbReference>
<dbReference type="InterPro" id="IPR000219">
    <property type="entry name" value="DH_dom"/>
</dbReference>
<dbReference type="GeneTree" id="ENSGT01030000234571"/>
<keyword evidence="3" id="KW-1185">Reference proteome</keyword>
<reference evidence="2" key="5">
    <citation type="submission" date="2025-09" db="UniProtKB">
        <authorList>
            <consortium name="Ensembl"/>
        </authorList>
    </citation>
    <scope>IDENTIFICATION</scope>
</reference>
<dbReference type="OrthoDB" id="27593at2759"/>
<dbReference type="InterPro" id="IPR035899">
    <property type="entry name" value="DBL_dom_sf"/>
</dbReference>
<dbReference type="MassIVE" id="B0QZD4"/>
<dbReference type="ExpressionAtlas" id="B0QZD4">
    <property type="expression patterns" value="baseline and differential"/>
</dbReference>
<dbReference type="SMART" id="SM00325">
    <property type="entry name" value="RhoGEF"/>
    <property type="match status" value="1"/>
</dbReference>
<evidence type="ECO:0007829" key="4">
    <source>
        <dbReference type="PeptideAtlas" id="B0QZD4"/>
    </source>
</evidence>
<dbReference type="SUPFAM" id="SSF48065">
    <property type="entry name" value="DBL homology domain (DH-domain)"/>
    <property type="match status" value="1"/>
</dbReference>
<proteinExistence type="evidence at protein level"/>
<dbReference type="HOGENOM" id="CLU_1499600_0_0_1"/>
<evidence type="ECO:0000259" key="1">
    <source>
        <dbReference type="PROSITE" id="PS50010"/>
    </source>
</evidence>
<dbReference type="VEuPathDB" id="HostDB:ENSG00000130762"/>
<reference evidence="2 3" key="1">
    <citation type="journal article" date="2001" name="Nature">
        <title>Initial sequencing and analysis of the human genome.</title>
        <authorList>
            <consortium name="International Human Genome Sequencing Consortium"/>
            <person name="Lander E.S."/>
            <person name="Linton L.M."/>
            <person name="Birren B."/>
            <person name="Nusbaum C."/>
            <person name="Zody M.C."/>
            <person name="Baldwin J."/>
            <person name="Devon K."/>
            <person name="Dewar K."/>
            <person name="Doyle M."/>
            <person name="FitzHugh W."/>
            <person name="Funke R."/>
            <person name="Gage D."/>
            <person name="Harris K."/>
            <person name="Heaford A."/>
            <person name="Howland J."/>
            <person name="Kann L."/>
            <person name="Lehoczky J."/>
            <person name="LeVine R."/>
            <person name="McEwan P."/>
            <person name="McKernan K."/>
            <person name="Meldrim J."/>
            <person name="Mesirov J.P."/>
            <person name="Miranda C."/>
            <person name="Morris W."/>
            <person name="Naylor J."/>
            <person name="Raymond C."/>
            <person name="Rosetti M."/>
            <person name="Santos R."/>
            <person name="Sheridan A."/>
            <person name="Sougnez C."/>
            <person name="Stange-Thomann N."/>
            <person name="Stojanovic N."/>
            <person name="Subramanian A."/>
            <person name="Wyman D."/>
            <person name="Rogers J."/>
            <person name="Sulston J."/>
            <person name="Ainscough R."/>
            <person name="Beck S."/>
            <person name="Bentley D."/>
            <person name="Burton J."/>
            <person name="Clee C."/>
            <person name="Carter N."/>
            <person name="Coulson A."/>
            <person name="Deadman R."/>
            <person name="Deloukas P."/>
            <person name="Dunham A."/>
            <person name="Dunham I."/>
            <person name="Durbin R."/>
            <person name="French L."/>
            <person name="Grafham D."/>
            <person name="Gregory S."/>
            <person name="Hubbard T."/>
            <person name="Humphray S."/>
            <person name="Hunt A."/>
            <person name="Jones M."/>
            <person name="Lloyd C."/>
            <person name="McMurray A."/>
            <person name="Matthews L."/>
            <person name="Mercer S."/>
            <person name="Milne S."/>
            <person name="Mullikin J.C."/>
            <person name="Mungall A."/>
            <person name="Plumb R."/>
            <person name="Ross M."/>
            <person name="Shownkeen R."/>
            <person name="Sims S."/>
            <person name="Waterston R.H."/>
            <person name="Wilson R.K."/>
            <person name="Hillier L.W."/>
            <person name="McPherson J.D."/>
            <person name="Marra M.A."/>
            <person name="Mardis E.R."/>
            <person name="Fulton L.A."/>
            <person name="Chinwalla A.T."/>
            <person name="Pepin K.H."/>
            <person name="Gish W.R."/>
            <person name="Chissoe S.L."/>
            <person name="Wendl M.C."/>
            <person name="Delehaunty K.D."/>
            <person name="Miner T.L."/>
            <person name="Delehaunty A."/>
            <person name="Kramer J.B."/>
            <person name="Cook L.L."/>
            <person name="Fulton R.S."/>
            <person name="Johnson D.L."/>
            <person name="Minx P.J."/>
            <person name="Clifton S.W."/>
            <person name="Hawkins T."/>
            <person name="Branscomb E."/>
            <person name="Predki P."/>
            <person name="Richardson P."/>
            <person name="Wenning S."/>
            <person name="Slezak T."/>
            <person name="Doggett N."/>
            <person name="Cheng J.F."/>
            <person name="Olsen A."/>
            <person name="Lucas S."/>
            <person name="Elkin C."/>
            <person name="Uberbacher E."/>
            <person name="Frazier M."/>
            <person name="Gibbs R.A."/>
            <person name="Muzny D.M."/>
            <person name="Scherer S.E."/>
            <person name="Bouck J.B."/>
            <person name="Sodergren E.J."/>
            <person name="Worley K.C."/>
            <person name="Rives C.M."/>
            <person name="Gorrell J.H."/>
            <person name="Metzker M.L."/>
            <person name="Naylor S.L."/>
            <person name="Kucherlapati R.S."/>
            <person name="Nelson D.L."/>
            <person name="Weinstock G.M."/>
            <person name="Sakaki Y."/>
            <person name="Fujiyama A."/>
            <person name="Hattori M."/>
            <person name="Yada T."/>
            <person name="Toyoda A."/>
            <person name="Itoh T."/>
            <person name="Kawagoe C."/>
            <person name="Watanabe H."/>
            <person name="Totoki Y."/>
            <person name="Taylor T."/>
            <person name="Weissenbach J."/>
            <person name="Heilig R."/>
            <person name="Saurin W."/>
            <person name="Artiguenave F."/>
            <person name="Brottier P."/>
            <person name="Bruls T."/>
            <person name="Pelletier E."/>
            <person name="Robert C."/>
            <person name="Wincker P."/>
            <person name="Smith D.R."/>
            <person name="Doucette-Stamm L."/>
            <person name="Rubenfield M."/>
            <person name="Weinstock K."/>
            <person name="Lee H.M."/>
            <person name="Dubois J."/>
            <person name="Rosenthal A."/>
            <person name="Platzer M."/>
            <person name="Nyakatura G."/>
            <person name="Taudien S."/>
            <person name="Rump A."/>
            <person name="Yang H."/>
            <person name="Yu J."/>
            <person name="Wang J."/>
            <person name="Huang G."/>
            <person name="Gu J."/>
            <person name="Hood L."/>
            <person name="Rowen L."/>
            <person name="Madan A."/>
            <person name="Qin S."/>
            <person name="Davis R.W."/>
            <person name="Federspiel N.A."/>
            <person name="Abola A.P."/>
            <person name="Proctor M.J."/>
            <person name="Myers R.M."/>
            <person name="Schmutz J."/>
            <person name="Dickson M."/>
            <person name="Grimwood J."/>
            <person name="Cox D.R."/>
            <person name="Olson M.V."/>
            <person name="Kaul R."/>
            <person name="Raymond C."/>
            <person name="Shimizu N."/>
            <person name="Kawasaki K."/>
            <person name="Minoshima S."/>
            <person name="Evans G.A."/>
            <person name="Athanasiou M."/>
            <person name="Schultz R."/>
            <person name="Roe B.A."/>
            <person name="Chen F."/>
            <person name="Pan H."/>
            <person name="Ramser J."/>
            <person name="Lehrach H."/>
            <person name="Reinhardt R."/>
            <person name="McCombie W.R."/>
            <person name="de la Bastide M."/>
            <person name="Dedhia N."/>
            <person name="Blocker H."/>
            <person name="Hornischer K."/>
            <person name="Nordsiek G."/>
            <person name="Agarwala R."/>
            <person name="Aravind L."/>
            <person name="Bailey J.A."/>
            <person name="Bateman A."/>
            <person name="Batzoglou S."/>
            <person name="Birney E."/>
            <person name="Bork P."/>
            <person name="Brown D.G."/>
            <person name="Burge C.B."/>
            <person name="Cerutti L."/>
            <person name="Chen H.C."/>
            <person name="Church D."/>
            <person name="Clamp M."/>
            <person name="Copley R.R."/>
            <person name="Doerks T."/>
            <person name="Eddy S.R."/>
            <person name="Eichler E.E."/>
            <person name="Furey T.S."/>
            <person name="Galagan J."/>
            <person name="Gilbert J.G."/>
            <person name="Harmon C."/>
            <person name="Hayashizaki Y."/>
            <person name="Haussler D."/>
            <person name="Hermjakob H."/>
            <person name="Hokamp K."/>
            <person name="Jang W."/>
            <person name="Johnson L.S."/>
            <person name="Jones T.A."/>
            <person name="Kasif S."/>
            <person name="Kaspryzk A."/>
            <person name="Kennedy S."/>
            <person name="Kent W.J."/>
            <person name="Kitts P."/>
            <person name="Koonin E.V."/>
            <person name="Korf I."/>
            <person name="Kulp D."/>
            <person name="Lancet D."/>
            <person name="Lowe T.M."/>
            <person name="McLysaght A."/>
            <person name="Mikkelsen T."/>
            <person name="Moran J.V."/>
            <person name="Mulder N."/>
            <person name="Pollara V.J."/>
            <person name="Ponting C.P."/>
            <person name="Schuler G."/>
            <person name="Schultz J."/>
            <person name="Slater G."/>
            <person name="Smit A.F."/>
            <person name="Stupka E."/>
            <person name="Szustakowski J."/>
            <person name="Thierry-Mieg D."/>
            <person name="Thierry-Mieg J."/>
            <person name="Wagner L."/>
            <person name="Wallis J."/>
            <person name="Wheeler R."/>
            <person name="Williams A."/>
            <person name="Wolf Y.I."/>
            <person name="Wolfe K.H."/>
            <person name="Yang S.P."/>
            <person name="Yeh R.F."/>
            <person name="Collins F."/>
            <person name="Guyer M.S."/>
            <person name="Peterson J."/>
            <person name="Felsenfeld A."/>
            <person name="Wetterstrand K.A."/>
            <person name="Patrinos A."/>
            <person name="Morgan M.J."/>
            <person name="de Jong P."/>
            <person name="Catanese J.J."/>
            <person name="Osoegawa K."/>
            <person name="Shizuya H."/>
            <person name="Choi S."/>
            <person name="Chen Y.J."/>
        </authorList>
    </citation>
    <scope>NUCLEOTIDE SEQUENCE [LARGE SCALE GENOMIC DNA]</scope>
</reference>